<evidence type="ECO:0000259" key="2">
    <source>
        <dbReference type="Pfam" id="PF10551"/>
    </source>
</evidence>
<evidence type="ECO:0000313" key="3">
    <source>
        <dbReference type="EMBL" id="KAJ5098834.1"/>
    </source>
</evidence>
<reference evidence="3" key="2">
    <citation type="journal article" date="2023" name="IMA Fungus">
        <title>Comparative genomic study of the Penicillium genus elucidates a diverse pangenome and 15 lateral gene transfer events.</title>
        <authorList>
            <person name="Petersen C."/>
            <person name="Sorensen T."/>
            <person name="Nielsen M.R."/>
            <person name="Sondergaard T.E."/>
            <person name="Sorensen J.L."/>
            <person name="Fitzpatrick D.A."/>
            <person name="Frisvad J.C."/>
            <person name="Nielsen K.L."/>
        </authorList>
    </citation>
    <scope>NUCLEOTIDE SEQUENCE</scope>
    <source>
        <strain evidence="3">IBT 30761</strain>
    </source>
</reference>
<reference evidence="3" key="1">
    <citation type="submission" date="2022-11" db="EMBL/GenBank/DDBJ databases">
        <authorList>
            <person name="Petersen C."/>
        </authorList>
    </citation>
    <scope>NUCLEOTIDE SEQUENCE</scope>
    <source>
        <strain evidence="3">IBT 30761</strain>
    </source>
</reference>
<dbReference type="AlphaFoldDB" id="A0A9W9KA71"/>
<evidence type="ECO:0000313" key="4">
    <source>
        <dbReference type="Proteomes" id="UP001149074"/>
    </source>
</evidence>
<accession>A0A9W9KA71</accession>
<evidence type="ECO:0000256" key="1">
    <source>
        <dbReference type="SAM" id="MobiDB-lite"/>
    </source>
</evidence>
<feature type="region of interest" description="Disordered" evidence="1">
    <location>
        <begin position="1"/>
        <end position="32"/>
    </location>
</feature>
<dbReference type="InterPro" id="IPR052579">
    <property type="entry name" value="Zinc_finger_SWIM"/>
</dbReference>
<proteinExistence type="predicted"/>
<sequence>MAIFMPSIDLATPSDAPGDAPDDPQDTIVPGTTTWPTHLAAIDWINEQGCQSGSGFGAVIKNSKKRRDGTLKTVYLRCDRGYDRPETRDRDHLKKKSYTKATECPWRTVIRRLLAGDWAIYGEQPKHNHGPIPLSAMPVHRRRQRERFKSQIQTQLSQGITPQQILTGLYQQGATSARIKDIYNIRQKLYLELLGGLTPIQALLIRLPKDGEWVFRHSVREDQTVFALLAIHRTSLAMFRRYPYVLWMDCTYKTNIYKMPLLDIVGATSTGNSFYAGFAFLQNEREASYRFIFDCLREIYKDADFPISAPYTIFVDKEPALINAIDELPSTDAILCLWHINQNISKKARPAIGDLVKEDIRYGIVEKDEYQAEIDIRWKKMVTRWNRCVYAETFDGFTERWQQFRTTYQDPQFSGAFDELIDYIQSEWINDSGRYFLHYITGVYLHLDEVATSRAEGGHWGLKRGLQSSQKDLLYALESFKLVVNRQYHEIQGTIADEISRHPTIRPRHIFTLLPKQVSRRAISKVEKLFDSYLPVSANEKPLIPATCTRPDSHWGEGYPCFHVIHDHWLKNEPLQRHQFHRHWWLELTDAAPIDPRMLVRAPLPVRPKGRPAGSGNRPDYSTTRDLSGFEHERRAEAAVAVQLQCSFGESSNRPANRPAKATTKYQAVEAVEDVSVGDRGDVVSMTQCQLI</sequence>
<dbReference type="InterPro" id="IPR018289">
    <property type="entry name" value="MULE_transposase_dom"/>
</dbReference>
<dbReference type="Pfam" id="PF10551">
    <property type="entry name" value="MULE"/>
    <property type="match status" value="1"/>
</dbReference>
<protein>
    <recommendedName>
        <fullName evidence="2">MULE transposase domain-containing protein</fullName>
    </recommendedName>
</protein>
<dbReference type="RefSeq" id="XP_056474488.1">
    <property type="nucleotide sequence ID" value="XM_056618329.1"/>
</dbReference>
<dbReference type="PANTHER" id="PTHR31569:SF4">
    <property type="entry name" value="SWIM-TYPE DOMAIN-CONTAINING PROTEIN"/>
    <property type="match status" value="1"/>
</dbReference>
<feature type="region of interest" description="Disordered" evidence="1">
    <location>
        <begin position="605"/>
        <end position="628"/>
    </location>
</feature>
<dbReference type="Proteomes" id="UP001149074">
    <property type="component" value="Unassembled WGS sequence"/>
</dbReference>
<gene>
    <name evidence="3" type="ORF">N7532_005835</name>
</gene>
<comment type="caution">
    <text evidence="3">The sequence shown here is derived from an EMBL/GenBank/DDBJ whole genome shotgun (WGS) entry which is preliminary data.</text>
</comment>
<dbReference type="GeneID" id="81357308"/>
<dbReference type="PANTHER" id="PTHR31569">
    <property type="entry name" value="SWIM-TYPE DOMAIN-CONTAINING PROTEIN"/>
    <property type="match status" value="1"/>
</dbReference>
<feature type="domain" description="MULE transposase" evidence="2">
    <location>
        <begin position="245"/>
        <end position="343"/>
    </location>
</feature>
<keyword evidence="4" id="KW-1185">Reference proteome</keyword>
<organism evidence="3 4">
    <name type="scientific">Penicillium argentinense</name>
    <dbReference type="NCBI Taxonomy" id="1131581"/>
    <lineage>
        <taxon>Eukaryota</taxon>
        <taxon>Fungi</taxon>
        <taxon>Dikarya</taxon>
        <taxon>Ascomycota</taxon>
        <taxon>Pezizomycotina</taxon>
        <taxon>Eurotiomycetes</taxon>
        <taxon>Eurotiomycetidae</taxon>
        <taxon>Eurotiales</taxon>
        <taxon>Aspergillaceae</taxon>
        <taxon>Penicillium</taxon>
    </lineage>
</organism>
<name>A0A9W9KA71_9EURO</name>
<dbReference type="EMBL" id="JAPQKI010000005">
    <property type="protein sequence ID" value="KAJ5098834.1"/>
    <property type="molecule type" value="Genomic_DNA"/>
</dbReference>
<dbReference type="OrthoDB" id="4366774at2759"/>